<accession>A0A0C3FVP2</accession>
<dbReference type="HOGENOM" id="CLU_568713_0_0_1"/>
<evidence type="ECO:0000256" key="1">
    <source>
        <dbReference type="SAM" id="MobiDB-lite"/>
    </source>
</evidence>
<reference evidence="2 3" key="1">
    <citation type="submission" date="2014-04" db="EMBL/GenBank/DDBJ databases">
        <authorList>
            <consortium name="DOE Joint Genome Institute"/>
            <person name="Kuo A."/>
            <person name="Tarkka M."/>
            <person name="Buscot F."/>
            <person name="Kohler A."/>
            <person name="Nagy L.G."/>
            <person name="Floudas D."/>
            <person name="Copeland A."/>
            <person name="Barry K.W."/>
            <person name="Cichocki N."/>
            <person name="Veneault-Fourrey C."/>
            <person name="LaButti K."/>
            <person name="Lindquist E.A."/>
            <person name="Lipzen A."/>
            <person name="Lundell T."/>
            <person name="Morin E."/>
            <person name="Murat C."/>
            <person name="Sun H."/>
            <person name="Tunlid A."/>
            <person name="Henrissat B."/>
            <person name="Grigoriev I.V."/>
            <person name="Hibbett D.S."/>
            <person name="Martin F."/>
            <person name="Nordberg H.P."/>
            <person name="Cantor M.N."/>
            <person name="Hua S.X."/>
        </authorList>
    </citation>
    <scope>NUCLEOTIDE SEQUENCE [LARGE SCALE GENOMIC DNA]</scope>
    <source>
        <strain evidence="2 3">F 1598</strain>
    </source>
</reference>
<sequence length="480" mass="54108">MVETPRQFIKLPFTLLVAETTTSQIGIASGENGIIPLPPSFQDHHVMEHRYIKYWVSAWGTRLNGDRPCIDKKEIKVMPWDPEPTRPQFRFPLLKSSNPFTNALVLQDPKDEWNIITHWTPLKPTTHERIEYFGAPLPKDNLMRQSIALCNGCHKRICGPRFICCGCNESDFNWCWTCMSDLTKRHPVNHMFVPIESSADLADYRRRNVAVRAMATATSHLGLQSDTNTVVHLTGEVTHEVWMPKRKCYSFDAEIPLLQIIKVSSMSREALNDLLPTLLCDSSSGTWDSTRGPAARLRVDIESYVEDQTQSVPFGEYYWYSPSARTPGSDLSRDWSTPSKNAFGHWEQLAVVCQTIGSSTRKEQAWIEPHINLLLLQSRFNLSILHSVGGQNVEIVLSDAPWTSGRHRGRHNSASASDHRISLSALPHLTHSTTTVPGILNVVTGNSRADGLRQSRTTEHEHGPLMSTSNRDPPPAYDTL</sequence>
<dbReference type="Proteomes" id="UP000054166">
    <property type="component" value="Unassembled WGS sequence"/>
</dbReference>
<proteinExistence type="predicted"/>
<protein>
    <recommendedName>
        <fullName evidence="4">ZZ-type domain-containing protein</fullName>
    </recommendedName>
</protein>
<evidence type="ECO:0000313" key="2">
    <source>
        <dbReference type="EMBL" id="KIM88570.1"/>
    </source>
</evidence>
<reference evidence="3" key="2">
    <citation type="submission" date="2015-01" db="EMBL/GenBank/DDBJ databases">
        <title>Evolutionary Origins and Diversification of the Mycorrhizal Mutualists.</title>
        <authorList>
            <consortium name="DOE Joint Genome Institute"/>
            <consortium name="Mycorrhizal Genomics Consortium"/>
            <person name="Kohler A."/>
            <person name="Kuo A."/>
            <person name="Nagy L.G."/>
            <person name="Floudas D."/>
            <person name="Copeland A."/>
            <person name="Barry K.W."/>
            <person name="Cichocki N."/>
            <person name="Veneault-Fourrey C."/>
            <person name="LaButti K."/>
            <person name="Lindquist E.A."/>
            <person name="Lipzen A."/>
            <person name="Lundell T."/>
            <person name="Morin E."/>
            <person name="Murat C."/>
            <person name="Riley R."/>
            <person name="Ohm R."/>
            <person name="Sun H."/>
            <person name="Tunlid A."/>
            <person name="Henrissat B."/>
            <person name="Grigoriev I.V."/>
            <person name="Hibbett D.S."/>
            <person name="Martin F."/>
        </authorList>
    </citation>
    <scope>NUCLEOTIDE SEQUENCE [LARGE SCALE GENOMIC DNA]</scope>
    <source>
        <strain evidence="3">F 1598</strain>
    </source>
</reference>
<dbReference type="AlphaFoldDB" id="A0A0C3FVP2"/>
<gene>
    <name evidence="2" type="ORF">PILCRDRAFT_230612</name>
</gene>
<evidence type="ECO:0008006" key="4">
    <source>
        <dbReference type="Google" id="ProtNLM"/>
    </source>
</evidence>
<dbReference type="EMBL" id="KN832976">
    <property type="protein sequence ID" value="KIM88570.1"/>
    <property type="molecule type" value="Genomic_DNA"/>
</dbReference>
<dbReference type="InParanoid" id="A0A0C3FVP2"/>
<name>A0A0C3FVP2_PILCF</name>
<feature type="region of interest" description="Disordered" evidence="1">
    <location>
        <begin position="456"/>
        <end position="480"/>
    </location>
</feature>
<keyword evidence="3" id="KW-1185">Reference proteome</keyword>
<organism evidence="2 3">
    <name type="scientific">Piloderma croceum (strain F 1598)</name>
    <dbReference type="NCBI Taxonomy" id="765440"/>
    <lineage>
        <taxon>Eukaryota</taxon>
        <taxon>Fungi</taxon>
        <taxon>Dikarya</taxon>
        <taxon>Basidiomycota</taxon>
        <taxon>Agaricomycotina</taxon>
        <taxon>Agaricomycetes</taxon>
        <taxon>Agaricomycetidae</taxon>
        <taxon>Atheliales</taxon>
        <taxon>Atheliaceae</taxon>
        <taxon>Piloderma</taxon>
    </lineage>
</organism>
<dbReference type="OrthoDB" id="3312180at2759"/>
<evidence type="ECO:0000313" key="3">
    <source>
        <dbReference type="Proteomes" id="UP000054166"/>
    </source>
</evidence>
<dbReference type="SUPFAM" id="SSF57850">
    <property type="entry name" value="RING/U-box"/>
    <property type="match status" value="1"/>
</dbReference>